<keyword evidence="2" id="KW-1185">Reference proteome</keyword>
<proteinExistence type="predicted"/>
<protein>
    <submittedName>
        <fullName evidence="1">Uncharacterized protein</fullName>
    </submittedName>
</protein>
<name>A0A4C1TWG0_EUMVA</name>
<evidence type="ECO:0000313" key="1">
    <source>
        <dbReference type="EMBL" id="GBP18391.1"/>
    </source>
</evidence>
<comment type="caution">
    <text evidence="1">The sequence shown here is derived from an EMBL/GenBank/DDBJ whole genome shotgun (WGS) entry which is preliminary data.</text>
</comment>
<sequence length="177" mass="20285">MRFTAPLYHVDVRRPVVRLRLGYDLDSEPAGFSTLTITYRSKRTCEPRVGGLAPRGHSQPQRSHQCAPGLVERNRISDRERFHPIPFSDYCLRPRRAPLRRDSRPPRIVGTSTRTHSFSSATYMNLLKPLSRRFCHLDVDLEVIPTCMWVDARSEALERCGRAAADGRPPSFVSLER</sequence>
<organism evidence="1 2">
    <name type="scientific">Eumeta variegata</name>
    <name type="common">Bagworm moth</name>
    <name type="synonym">Eumeta japonica</name>
    <dbReference type="NCBI Taxonomy" id="151549"/>
    <lineage>
        <taxon>Eukaryota</taxon>
        <taxon>Metazoa</taxon>
        <taxon>Ecdysozoa</taxon>
        <taxon>Arthropoda</taxon>
        <taxon>Hexapoda</taxon>
        <taxon>Insecta</taxon>
        <taxon>Pterygota</taxon>
        <taxon>Neoptera</taxon>
        <taxon>Endopterygota</taxon>
        <taxon>Lepidoptera</taxon>
        <taxon>Glossata</taxon>
        <taxon>Ditrysia</taxon>
        <taxon>Tineoidea</taxon>
        <taxon>Psychidae</taxon>
        <taxon>Oiketicinae</taxon>
        <taxon>Eumeta</taxon>
    </lineage>
</organism>
<evidence type="ECO:0000313" key="2">
    <source>
        <dbReference type="Proteomes" id="UP000299102"/>
    </source>
</evidence>
<dbReference type="AlphaFoldDB" id="A0A4C1TWG0"/>
<dbReference type="EMBL" id="BGZK01000096">
    <property type="protein sequence ID" value="GBP18391.1"/>
    <property type="molecule type" value="Genomic_DNA"/>
</dbReference>
<reference evidence="1 2" key="1">
    <citation type="journal article" date="2019" name="Commun. Biol.">
        <title>The bagworm genome reveals a unique fibroin gene that provides high tensile strength.</title>
        <authorList>
            <person name="Kono N."/>
            <person name="Nakamura H."/>
            <person name="Ohtoshi R."/>
            <person name="Tomita M."/>
            <person name="Numata K."/>
            <person name="Arakawa K."/>
        </authorList>
    </citation>
    <scope>NUCLEOTIDE SEQUENCE [LARGE SCALE GENOMIC DNA]</scope>
</reference>
<gene>
    <name evidence="1" type="ORF">EVAR_14784_1</name>
</gene>
<accession>A0A4C1TWG0</accession>
<dbReference type="Proteomes" id="UP000299102">
    <property type="component" value="Unassembled WGS sequence"/>
</dbReference>